<feature type="non-terminal residue" evidence="1">
    <location>
        <position position="88"/>
    </location>
</feature>
<comment type="caution">
    <text evidence="1">The sequence shown here is derived from an EMBL/GenBank/DDBJ whole genome shotgun (WGS) entry which is preliminary data.</text>
</comment>
<evidence type="ECO:0000313" key="2">
    <source>
        <dbReference type="Proteomes" id="UP000555836"/>
    </source>
</evidence>
<gene>
    <name evidence="1" type="ORF">HKB21_03080</name>
</gene>
<feature type="non-terminal residue" evidence="1">
    <location>
        <position position="1"/>
    </location>
</feature>
<sequence length="88" mass="9978">VSGHDIVIPNEVTGINTWSHALHNYLDVAAQQMADWRVRESRPVIPFKPAQEDCRVKHCRNKLAAATTERVLEFGQLSESIDIEEILL</sequence>
<accession>A0A7Y0S1D0</accession>
<organism evidence="1 2">
    <name type="scientific">Vibrio parahaemolyticus</name>
    <dbReference type="NCBI Taxonomy" id="670"/>
    <lineage>
        <taxon>Bacteria</taxon>
        <taxon>Pseudomonadati</taxon>
        <taxon>Pseudomonadota</taxon>
        <taxon>Gammaproteobacteria</taxon>
        <taxon>Vibrionales</taxon>
        <taxon>Vibrionaceae</taxon>
        <taxon>Vibrio</taxon>
    </lineage>
</organism>
<name>A0A7Y0S1D0_VIBPH</name>
<dbReference type="AlphaFoldDB" id="A0A7Y0S1D0"/>
<protein>
    <submittedName>
        <fullName evidence="1">Uncharacterized protein</fullName>
    </submittedName>
</protein>
<proteinExistence type="predicted"/>
<dbReference type="EMBL" id="JABCLD010000409">
    <property type="protein sequence ID" value="NMU24600.1"/>
    <property type="molecule type" value="Genomic_DNA"/>
</dbReference>
<reference evidence="1 2" key="1">
    <citation type="submission" date="2020-04" db="EMBL/GenBank/DDBJ databases">
        <title>Whole-genome sequencing of Vibrio spp. from China reveals different genetic environments of blaCTX-M-14 among diverse lineages.</title>
        <authorList>
            <person name="Zheng Z."/>
            <person name="Ye L."/>
            <person name="Chen S."/>
        </authorList>
    </citation>
    <scope>NUCLEOTIDE SEQUENCE [LARGE SCALE GENOMIC DNA]</scope>
    <source>
        <strain evidence="1 2">Vb0574</strain>
    </source>
</reference>
<evidence type="ECO:0000313" key="1">
    <source>
        <dbReference type="EMBL" id="NMU24600.1"/>
    </source>
</evidence>
<dbReference type="Proteomes" id="UP000555836">
    <property type="component" value="Unassembled WGS sequence"/>
</dbReference>